<organism evidence="4 5">
    <name type="scientific">Bellilinea caldifistulae</name>
    <dbReference type="NCBI Taxonomy" id="360411"/>
    <lineage>
        <taxon>Bacteria</taxon>
        <taxon>Bacillati</taxon>
        <taxon>Chloroflexota</taxon>
        <taxon>Anaerolineae</taxon>
        <taxon>Anaerolineales</taxon>
        <taxon>Anaerolineaceae</taxon>
        <taxon>Bellilinea</taxon>
    </lineage>
</organism>
<dbReference type="Gene3D" id="2.40.50.220">
    <property type="entry name" value="EutN/Ccml"/>
    <property type="match status" value="1"/>
</dbReference>
<dbReference type="PANTHER" id="PTHR36539">
    <property type="entry name" value="ETHANOLAMINE UTILIZATION PROTEIN EUTN"/>
    <property type="match status" value="1"/>
</dbReference>
<accession>A0A0N8GM69</accession>
<dbReference type="STRING" id="360411.AC812_11640"/>
<dbReference type="PROSITE" id="PS51932">
    <property type="entry name" value="BMV"/>
    <property type="match status" value="1"/>
</dbReference>
<evidence type="ECO:0000256" key="1">
    <source>
        <dbReference type="ARBA" id="ARBA00023587"/>
    </source>
</evidence>
<reference evidence="4 5" key="1">
    <citation type="submission" date="2015-07" db="EMBL/GenBank/DDBJ databases">
        <title>Draft genome of Bellilinea caldifistulae DSM 17877.</title>
        <authorList>
            <person name="Hemp J."/>
            <person name="Ward L.M."/>
            <person name="Pace L.A."/>
            <person name="Fischer W.W."/>
        </authorList>
    </citation>
    <scope>NUCLEOTIDE SEQUENCE [LARGE SCALE GENOMIC DNA]</scope>
    <source>
        <strain evidence="4 5">GOMI-1</strain>
    </source>
</reference>
<evidence type="ECO:0000256" key="2">
    <source>
        <dbReference type="ARBA" id="ARBA00023669"/>
    </source>
</evidence>
<keyword evidence="3" id="KW-1283">Bacterial microcompartment</keyword>
<name>A0A0N8GM69_9CHLR</name>
<protein>
    <recommendedName>
        <fullName evidence="6">Ethanolamine utilization protein EutN</fullName>
    </recommendedName>
</protein>
<dbReference type="AlphaFoldDB" id="A0A0N8GM69"/>
<keyword evidence="2" id="KW-1282">Carboxysome</keyword>
<dbReference type="Proteomes" id="UP000050514">
    <property type="component" value="Unassembled WGS sequence"/>
</dbReference>
<dbReference type="PANTHER" id="PTHR36539:SF1">
    <property type="entry name" value="BACTERIAL MICROCOMPARTMENT SHELL VERTEX PROTEIN EUTN"/>
    <property type="match status" value="1"/>
</dbReference>
<dbReference type="RefSeq" id="WP_082149181.1">
    <property type="nucleotide sequence ID" value="NZ_DF967971.1"/>
</dbReference>
<evidence type="ECO:0008006" key="6">
    <source>
        <dbReference type="Google" id="ProtNLM"/>
    </source>
</evidence>
<gene>
    <name evidence="4" type="ORF">AC812_11640</name>
</gene>
<dbReference type="OrthoDB" id="196195at2"/>
<comment type="subcellular location">
    <subcellularLocation>
        <location evidence="1">Carboxysome</location>
    </subcellularLocation>
</comment>
<dbReference type="InterPro" id="IPR004992">
    <property type="entry name" value="EutN_CcmL"/>
</dbReference>
<dbReference type="SUPFAM" id="SSF159133">
    <property type="entry name" value="EutN/CcmL-like"/>
    <property type="match status" value="1"/>
</dbReference>
<evidence type="ECO:0000313" key="4">
    <source>
        <dbReference type="EMBL" id="KPL74466.1"/>
    </source>
</evidence>
<sequence length="106" mass="11306">MLLGIVKGNAVCTIKYPGTQGLKLLVVQPVNKHLQPLGGLQVAADTVHAGEGDLCVMVRAREAALALPDEKFVPVDLALVGIVDELEVKSDASFNLTLQRGWNPYS</sequence>
<evidence type="ECO:0000256" key="3">
    <source>
        <dbReference type="ARBA" id="ARBA00024446"/>
    </source>
</evidence>
<evidence type="ECO:0000313" key="5">
    <source>
        <dbReference type="Proteomes" id="UP000050514"/>
    </source>
</evidence>
<dbReference type="InterPro" id="IPR036677">
    <property type="entry name" value="EutN_CcmL_sf"/>
</dbReference>
<proteinExistence type="predicted"/>
<dbReference type="Pfam" id="PF03319">
    <property type="entry name" value="EutN_CcmL"/>
    <property type="match status" value="1"/>
</dbReference>
<comment type="caution">
    <text evidence="4">The sequence shown here is derived from an EMBL/GenBank/DDBJ whole genome shotgun (WGS) entry which is preliminary data.</text>
</comment>
<keyword evidence="5" id="KW-1185">Reference proteome</keyword>
<dbReference type="EMBL" id="LGHJ01000017">
    <property type="protein sequence ID" value="KPL74466.1"/>
    <property type="molecule type" value="Genomic_DNA"/>
</dbReference>
<dbReference type="CDD" id="cd01614">
    <property type="entry name" value="EutN_CcmL"/>
    <property type="match status" value="1"/>
</dbReference>
<dbReference type="GO" id="GO:0031470">
    <property type="term" value="C:carboxysome"/>
    <property type="evidence" value="ECO:0007669"/>
    <property type="project" value="UniProtKB-SubCell"/>
</dbReference>